<dbReference type="InterPro" id="IPR002083">
    <property type="entry name" value="MATH/TRAF_dom"/>
</dbReference>
<organism evidence="2 3">
    <name type="scientific">Carya illinoinensis</name>
    <name type="common">Pecan</name>
    <dbReference type="NCBI Taxonomy" id="32201"/>
    <lineage>
        <taxon>Eukaryota</taxon>
        <taxon>Viridiplantae</taxon>
        <taxon>Streptophyta</taxon>
        <taxon>Embryophyta</taxon>
        <taxon>Tracheophyta</taxon>
        <taxon>Spermatophyta</taxon>
        <taxon>Magnoliopsida</taxon>
        <taxon>eudicotyledons</taxon>
        <taxon>Gunneridae</taxon>
        <taxon>Pentapetalae</taxon>
        <taxon>rosids</taxon>
        <taxon>fabids</taxon>
        <taxon>Fagales</taxon>
        <taxon>Juglandaceae</taxon>
        <taxon>Carya</taxon>
    </lineage>
</organism>
<evidence type="ECO:0000313" key="3">
    <source>
        <dbReference type="Proteomes" id="UP000811609"/>
    </source>
</evidence>
<reference evidence="2" key="1">
    <citation type="submission" date="2020-12" db="EMBL/GenBank/DDBJ databases">
        <title>WGS assembly of Carya illinoinensis cv. Pawnee.</title>
        <authorList>
            <person name="Platts A."/>
            <person name="Shu S."/>
            <person name="Wright S."/>
            <person name="Barry K."/>
            <person name="Edger P."/>
            <person name="Pires J.C."/>
            <person name="Schmutz J."/>
        </authorList>
    </citation>
    <scope>NUCLEOTIDE SEQUENCE</scope>
    <source>
        <tissue evidence="2">Leaf</tissue>
    </source>
</reference>
<protein>
    <recommendedName>
        <fullName evidence="1">MATH domain-containing protein</fullName>
    </recommendedName>
</protein>
<dbReference type="SMART" id="SM00061">
    <property type="entry name" value="MATH"/>
    <property type="match status" value="2"/>
</dbReference>
<dbReference type="Gene3D" id="2.60.210.10">
    <property type="entry name" value="Apoptosis, Tumor Necrosis Factor Receptor Associated Protein 2, Chain A"/>
    <property type="match status" value="2"/>
</dbReference>
<dbReference type="PROSITE" id="PS50144">
    <property type="entry name" value="MATH"/>
    <property type="match status" value="2"/>
</dbReference>
<dbReference type="SUPFAM" id="SSF49599">
    <property type="entry name" value="TRAF domain-like"/>
    <property type="match status" value="2"/>
</dbReference>
<dbReference type="EMBL" id="CM031810">
    <property type="protein sequence ID" value="KAG6663318.1"/>
    <property type="molecule type" value="Genomic_DNA"/>
</dbReference>
<dbReference type="Pfam" id="PF22486">
    <property type="entry name" value="MATH_2"/>
    <property type="match status" value="2"/>
</dbReference>
<gene>
    <name evidence="2" type="ORF">CIPAW_02G017900</name>
</gene>
<feature type="domain" description="MATH" evidence="1">
    <location>
        <begin position="251"/>
        <end position="377"/>
    </location>
</feature>
<name>A0A8T1R875_CARIL</name>
<feature type="domain" description="MATH" evidence="1">
    <location>
        <begin position="92"/>
        <end position="230"/>
    </location>
</feature>
<accession>A0A8T1R875</accession>
<dbReference type="OrthoDB" id="192247at2759"/>
<sequence>MDVRARVPPCSDSCARPYHASHGISSDYMEARQASCHCDLPAAVTGNKDIYMKTASSDCAISDHGAARPQHRPVDDHDATNGLVRSTRDLPPAHYTFQIRNCSLLFKNEVKKCESGQFEVGGYQWRLVVQLPTDGKKNIYRNHENDHISLYLAIANENNLLPGWEVNVNFKFFVFDQIRNNYLCVQDGIVRRFHNLKTEWGFAQLLSLDLLDDPSNGYIVDDMCVFGVEVFVLKLTGMGECLSMVKEYPTSHHFNWKIDKFDPVKDYSYHSHVFLVEGRKWRLKLNLRGIKSVEDAFLSLYLQFDASETLTLGRRLYANYRLQLRDEVKGNHLEETGERWFYDNVGFGFPSFLSLRDLMDTSKGYLRGDALSVQCRIEFIYVAKEFLPK</sequence>
<dbReference type="Proteomes" id="UP000811609">
    <property type="component" value="Chromosome 2"/>
</dbReference>
<dbReference type="InterPro" id="IPR008974">
    <property type="entry name" value="TRAF-like"/>
</dbReference>
<dbReference type="PANTHER" id="PTHR46162:SF55">
    <property type="entry name" value="MATH DOMAIN-CONTAINING PROTEIN"/>
    <property type="match status" value="1"/>
</dbReference>
<comment type="caution">
    <text evidence="2">The sequence shown here is derived from an EMBL/GenBank/DDBJ whole genome shotgun (WGS) entry which is preliminary data.</text>
</comment>
<dbReference type="AlphaFoldDB" id="A0A8T1R875"/>
<dbReference type="CDD" id="cd00121">
    <property type="entry name" value="MATH"/>
    <property type="match status" value="2"/>
</dbReference>
<proteinExistence type="predicted"/>
<evidence type="ECO:0000259" key="1">
    <source>
        <dbReference type="PROSITE" id="PS50144"/>
    </source>
</evidence>
<evidence type="ECO:0000313" key="2">
    <source>
        <dbReference type="EMBL" id="KAG6663318.1"/>
    </source>
</evidence>
<dbReference type="PANTHER" id="PTHR46162">
    <property type="entry name" value="TRAF-LIKE FAMILY PROTEIN"/>
    <property type="match status" value="1"/>
</dbReference>
<keyword evidence="3" id="KW-1185">Reference proteome</keyword>